<dbReference type="AlphaFoldDB" id="A0A1G2H0Y2"/>
<keyword evidence="2" id="KW-0812">Transmembrane</keyword>
<feature type="region of interest" description="Disordered" evidence="1">
    <location>
        <begin position="34"/>
        <end position="54"/>
    </location>
</feature>
<name>A0A1G2H0Y2_9BACT</name>
<dbReference type="Proteomes" id="UP000177954">
    <property type="component" value="Unassembled WGS sequence"/>
</dbReference>
<accession>A0A1G2H0Y2</accession>
<evidence type="ECO:0000256" key="1">
    <source>
        <dbReference type="SAM" id="MobiDB-lite"/>
    </source>
</evidence>
<evidence type="ECO:0000313" key="3">
    <source>
        <dbReference type="EMBL" id="OGZ56107.1"/>
    </source>
</evidence>
<sequence length="113" mass="12658">MEEVGWTILIVVLLFAGTVAVIIANAMVIRPHKDVSPEPALDPVDDPPRKKRGFAPGDIVTFRDGMEWKGGIVQSLDPTYKSLWIAAHDKNGREYLARRNQKKVKPTYHSALH</sequence>
<protein>
    <submittedName>
        <fullName evidence="3">Uncharacterized protein</fullName>
    </submittedName>
</protein>
<organism evidence="3 4">
    <name type="scientific">Candidatus Ryanbacteria bacterium RIFCSPLOWO2_02_FULL_47_14</name>
    <dbReference type="NCBI Taxonomy" id="1802129"/>
    <lineage>
        <taxon>Bacteria</taxon>
        <taxon>Candidatus Ryaniibacteriota</taxon>
    </lineage>
</organism>
<evidence type="ECO:0000256" key="2">
    <source>
        <dbReference type="SAM" id="Phobius"/>
    </source>
</evidence>
<gene>
    <name evidence="3" type="ORF">A3J04_02490</name>
</gene>
<evidence type="ECO:0000313" key="4">
    <source>
        <dbReference type="Proteomes" id="UP000177954"/>
    </source>
</evidence>
<dbReference type="EMBL" id="MHNZ01000027">
    <property type="protein sequence ID" value="OGZ56107.1"/>
    <property type="molecule type" value="Genomic_DNA"/>
</dbReference>
<reference evidence="3 4" key="1">
    <citation type="journal article" date="2016" name="Nat. Commun.">
        <title>Thousands of microbial genomes shed light on interconnected biogeochemical processes in an aquifer system.</title>
        <authorList>
            <person name="Anantharaman K."/>
            <person name="Brown C.T."/>
            <person name="Hug L.A."/>
            <person name="Sharon I."/>
            <person name="Castelle C.J."/>
            <person name="Probst A.J."/>
            <person name="Thomas B.C."/>
            <person name="Singh A."/>
            <person name="Wilkins M.J."/>
            <person name="Karaoz U."/>
            <person name="Brodie E.L."/>
            <person name="Williams K.H."/>
            <person name="Hubbard S.S."/>
            <person name="Banfield J.F."/>
        </authorList>
    </citation>
    <scope>NUCLEOTIDE SEQUENCE [LARGE SCALE GENOMIC DNA]</scope>
</reference>
<comment type="caution">
    <text evidence="3">The sequence shown here is derived from an EMBL/GenBank/DDBJ whole genome shotgun (WGS) entry which is preliminary data.</text>
</comment>
<keyword evidence="2" id="KW-1133">Transmembrane helix</keyword>
<proteinExistence type="predicted"/>
<feature type="transmembrane region" description="Helical" evidence="2">
    <location>
        <begin position="6"/>
        <end position="28"/>
    </location>
</feature>
<keyword evidence="2" id="KW-0472">Membrane</keyword>